<dbReference type="GO" id="GO:0001216">
    <property type="term" value="F:DNA-binding transcription activator activity"/>
    <property type="evidence" value="ECO:0007669"/>
    <property type="project" value="InterPro"/>
</dbReference>
<evidence type="ECO:0000256" key="4">
    <source>
        <dbReference type="ARBA" id="ARBA00022695"/>
    </source>
</evidence>
<accession>A0A7C2E250</accession>
<feature type="domain" description="RNA polymerase sigma factor 54 DNA-binding" evidence="9">
    <location>
        <begin position="302"/>
        <end position="458"/>
    </location>
</feature>
<feature type="domain" description="RNA polymerase sigma factor 54 core-binding" evidence="10">
    <location>
        <begin position="107"/>
        <end position="286"/>
    </location>
</feature>
<proteinExistence type="inferred from homology"/>
<dbReference type="Pfam" id="PF04963">
    <property type="entry name" value="Sigma54_CBD"/>
    <property type="match status" value="1"/>
</dbReference>
<dbReference type="PANTHER" id="PTHR32248:SF4">
    <property type="entry name" value="RNA POLYMERASE SIGMA-54 FACTOR"/>
    <property type="match status" value="1"/>
</dbReference>
<keyword evidence="3" id="KW-0808">Transferase</keyword>
<keyword evidence="7" id="KW-0238">DNA-binding</keyword>
<evidence type="ECO:0000256" key="2">
    <source>
        <dbReference type="ARBA" id="ARBA00022478"/>
    </source>
</evidence>
<evidence type="ECO:0000256" key="6">
    <source>
        <dbReference type="ARBA" id="ARBA00023082"/>
    </source>
</evidence>
<dbReference type="AlphaFoldDB" id="A0A7C2E250"/>
<gene>
    <name evidence="11" type="primary">rpoN</name>
    <name evidence="11" type="ORF">ENQ34_01830</name>
</gene>
<evidence type="ECO:0000256" key="7">
    <source>
        <dbReference type="ARBA" id="ARBA00023125"/>
    </source>
</evidence>
<comment type="caution">
    <text evidence="11">The sequence shown here is derived from an EMBL/GenBank/DDBJ whole genome shotgun (WGS) entry which is preliminary data.</text>
</comment>
<dbReference type="GO" id="GO:0003677">
    <property type="term" value="F:DNA binding"/>
    <property type="evidence" value="ECO:0007669"/>
    <property type="project" value="UniProtKB-KW"/>
</dbReference>
<dbReference type="PROSITE" id="PS50044">
    <property type="entry name" value="SIGMA54_3"/>
    <property type="match status" value="1"/>
</dbReference>
<comment type="similarity">
    <text evidence="1">Belongs to the sigma-54 factor family.</text>
</comment>
<dbReference type="GO" id="GO:0016779">
    <property type="term" value="F:nucleotidyltransferase activity"/>
    <property type="evidence" value="ECO:0007669"/>
    <property type="project" value="UniProtKB-KW"/>
</dbReference>
<dbReference type="PIRSF" id="PIRSF000774">
    <property type="entry name" value="RpoN"/>
    <property type="match status" value="1"/>
</dbReference>
<evidence type="ECO:0000256" key="3">
    <source>
        <dbReference type="ARBA" id="ARBA00022679"/>
    </source>
</evidence>
<dbReference type="PROSITE" id="PS00717">
    <property type="entry name" value="SIGMA54_1"/>
    <property type="match status" value="1"/>
</dbReference>
<name>A0A7C2E250_9THEO</name>
<keyword evidence="4" id="KW-0548">Nucleotidyltransferase</keyword>
<dbReference type="GO" id="GO:0016987">
    <property type="term" value="F:sigma factor activity"/>
    <property type="evidence" value="ECO:0007669"/>
    <property type="project" value="UniProtKB-KW"/>
</dbReference>
<reference evidence="11" key="1">
    <citation type="journal article" date="2020" name="mSystems">
        <title>Genome- and Community-Level Interaction Insights into Carbon Utilization and Element Cycling Functions of Hydrothermarchaeota in Hydrothermal Sediment.</title>
        <authorList>
            <person name="Zhou Z."/>
            <person name="Liu Y."/>
            <person name="Xu W."/>
            <person name="Pan J."/>
            <person name="Luo Z.H."/>
            <person name="Li M."/>
        </authorList>
    </citation>
    <scope>NUCLEOTIDE SEQUENCE [LARGE SCALE GENOMIC DNA]</scope>
    <source>
        <strain evidence="11">SpSt-300</strain>
    </source>
</reference>
<dbReference type="InterPro" id="IPR038709">
    <property type="entry name" value="RpoN_core-bd_sf"/>
</dbReference>
<dbReference type="PANTHER" id="PTHR32248">
    <property type="entry name" value="RNA POLYMERASE SIGMA-54 FACTOR"/>
    <property type="match status" value="1"/>
</dbReference>
<evidence type="ECO:0000256" key="8">
    <source>
        <dbReference type="ARBA" id="ARBA00023163"/>
    </source>
</evidence>
<dbReference type="Gene3D" id="1.10.10.60">
    <property type="entry name" value="Homeodomain-like"/>
    <property type="match status" value="1"/>
</dbReference>
<keyword evidence="6" id="KW-0731">Sigma factor</keyword>
<dbReference type="PRINTS" id="PR00045">
    <property type="entry name" value="SIGMA54FCT"/>
</dbReference>
<evidence type="ECO:0000256" key="5">
    <source>
        <dbReference type="ARBA" id="ARBA00023015"/>
    </source>
</evidence>
<keyword evidence="2" id="KW-0240">DNA-directed RNA polymerase</keyword>
<dbReference type="Pfam" id="PF00309">
    <property type="entry name" value="Sigma54_AID"/>
    <property type="match status" value="1"/>
</dbReference>
<evidence type="ECO:0000259" key="10">
    <source>
        <dbReference type="Pfam" id="PF04963"/>
    </source>
</evidence>
<dbReference type="Pfam" id="PF04552">
    <property type="entry name" value="Sigma54_DBD"/>
    <property type="match status" value="1"/>
</dbReference>
<organism evidence="11">
    <name type="scientific">Ammonifex degensii</name>
    <dbReference type="NCBI Taxonomy" id="42838"/>
    <lineage>
        <taxon>Bacteria</taxon>
        <taxon>Bacillati</taxon>
        <taxon>Bacillota</taxon>
        <taxon>Clostridia</taxon>
        <taxon>Thermoanaerobacterales</taxon>
        <taxon>Thermoanaerobacteraceae</taxon>
        <taxon>Ammonifex</taxon>
    </lineage>
</organism>
<protein>
    <submittedName>
        <fullName evidence="11">RNA polymerase sigma-54 factor</fullName>
    </submittedName>
</protein>
<evidence type="ECO:0000259" key="9">
    <source>
        <dbReference type="Pfam" id="PF04552"/>
    </source>
</evidence>
<sequence>MKTGQEIRLKQTQRFVLGHELRQAMAILQFSAQELADYVEQQLVENPMLELREEGNNEWKETKEADGDQEDYTAEWVEYFCDSSDLGLTRGSEPDSPAVTPEPPGAAPSLYEHLLGQIGLLRLPAGERLIGEYIIGNIGADGYLKATVEEMALSLGVPAGVVEKVLQLVQTLDPPGIGARSLKECLYLQAERAGLDQLVKAMITDYLEALAEGEIPQIARRLGVAVGEVFKAVETIRTLNPKPGSGFAGEPVQYIVPDVIIEKIGGEYVVSVNDNAYPRLRINHTYRELLRKGGLSAETKGFIRARLKQALWLVKSIEKRQATLYRIATALVEMQRGFLDAGVSALRPLTLRDVARAVRLHESTVSRAVAHKYVQCPRGIFKLKFFFDSGVSESGGKAMAARSVKCLIRDIVAAEGPENPLSDQEIARALHLRGIKLSRRTVAKYRADLGIPGAAKRRGRAEIQKKSSL</sequence>
<evidence type="ECO:0000256" key="1">
    <source>
        <dbReference type="ARBA" id="ARBA00008798"/>
    </source>
</evidence>
<keyword evidence="8" id="KW-0804">Transcription</keyword>
<dbReference type="GO" id="GO:0000428">
    <property type="term" value="C:DNA-directed RNA polymerase complex"/>
    <property type="evidence" value="ECO:0007669"/>
    <property type="project" value="UniProtKB-KW"/>
</dbReference>
<evidence type="ECO:0000313" key="11">
    <source>
        <dbReference type="EMBL" id="HEL65409.1"/>
    </source>
</evidence>
<dbReference type="GO" id="GO:0006352">
    <property type="term" value="P:DNA-templated transcription initiation"/>
    <property type="evidence" value="ECO:0007669"/>
    <property type="project" value="InterPro"/>
</dbReference>
<dbReference type="InterPro" id="IPR007634">
    <property type="entry name" value="RNA_pol_sigma_54_DNA-bd"/>
</dbReference>
<dbReference type="NCBIfam" id="TIGR02395">
    <property type="entry name" value="rpoN_sigma"/>
    <property type="match status" value="1"/>
</dbReference>
<dbReference type="InterPro" id="IPR007046">
    <property type="entry name" value="RNA_pol_sigma_54_core-bd"/>
</dbReference>
<dbReference type="InterPro" id="IPR000394">
    <property type="entry name" value="RNA_pol_sigma_54"/>
</dbReference>
<keyword evidence="5" id="KW-0805">Transcription regulation</keyword>
<dbReference type="PROSITE" id="PS00718">
    <property type="entry name" value="SIGMA54_2"/>
    <property type="match status" value="1"/>
</dbReference>
<dbReference type="EMBL" id="DSMU01000118">
    <property type="protein sequence ID" value="HEL65409.1"/>
    <property type="molecule type" value="Genomic_DNA"/>
</dbReference>
<dbReference type="Gene3D" id="1.10.10.1330">
    <property type="entry name" value="RNA polymerase sigma-54 factor, core-binding domain"/>
    <property type="match status" value="1"/>
</dbReference>